<evidence type="ECO:0000259" key="4">
    <source>
        <dbReference type="PROSITE" id="PS50835"/>
    </source>
</evidence>
<dbReference type="InterPro" id="IPR003599">
    <property type="entry name" value="Ig_sub"/>
</dbReference>
<dbReference type="CDD" id="cd00096">
    <property type="entry name" value="Ig"/>
    <property type="match status" value="1"/>
</dbReference>
<dbReference type="Proteomes" id="UP000837857">
    <property type="component" value="Chromosome 28"/>
</dbReference>
<proteinExistence type="predicted"/>
<keyword evidence="3" id="KW-0732">Signal</keyword>
<organism evidence="5 6">
    <name type="scientific">Iphiclides podalirius</name>
    <name type="common">scarce swallowtail</name>
    <dbReference type="NCBI Taxonomy" id="110791"/>
    <lineage>
        <taxon>Eukaryota</taxon>
        <taxon>Metazoa</taxon>
        <taxon>Ecdysozoa</taxon>
        <taxon>Arthropoda</taxon>
        <taxon>Hexapoda</taxon>
        <taxon>Insecta</taxon>
        <taxon>Pterygota</taxon>
        <taxon>Neoptera</taxon>
        <taxon>Endopterygota</taxon>
        <taxon>Lepidoptera</taxon>
        <taxon>Glossata</taxon>
        <taxon>Ditrysia</taxon>
        <taxon>Papilionoidea</taxon>
        <taxon>Papilionidae</taxon>
        <taxon>Papilioninae</taxon>
        <taxon>Iphiclides</taxon>
    </lineage>
</organism>
<dbReference type="InterPro" id="IPR007110">
    <property type="entry name" value="Ig-like_dom"/>
</dbReference>
<protein>
    <recommendedName>
        <fullName evidence="4">Ig-like domain-containing protein</fullName>
    </recommendedName>
</protein>
<dbReference type="InterPro" id="IPR036179">
    <property type="entry name" value="Ig-like_dom_sf"/>
</dbReference>
<dbReference type="PROSITE" id="PS50835">
    <property type="entry name" value="IG_LIKE"/>
    <property type="match status" value="2"/>
</dbReference>
<dbReference type="InterPro" id="IPR013783">
    <property type="entry name" value="Ig-like_fold"/>
</dbReference>
<evidence type="ECO:0000256" key="2">
    <source>
        <dbReference type="SAM" id="MobiDB-lite"/>
    </source>
</evidence>
<dbReference type="PANTHER" id="PTHR10075:SF109">
    <property type="entry name" value="NEURAL_ECTODERMAL DEVELOPMENT FACTOR IMP-L2"/>
    <property type="match status" value="1"/>
</dbReference>
<feature type="domain" description="Ig-like" evidence="4">
    <location>
        <begin position="163"/>
        <end position="260"/>
    </location>
</feature>
<feature type="compositionally biased region" description="Basic and acidic residues" evidence="2">
    <location>
        <begin position="195"/>
        <end position="212"/>
    </location>
</feature>
<evidence type="ECO:0000256" key="3">
    <source>
        <dbReference type="SAM" id="SignalP"/>
    </source>
</evidence>
<dbReference type="Pfam" id="PF13927">
    <property type="entry name" value="Ig_3"/>
    <property type="match status" value="2"/>
</dbReference>
<dbReference type="Gene3D" id="2.60.40.10">
    <property type="entry name" value="Immunoglobulins"/>
    <property type="match status" value="2"/>
</dbReference>
<evidence type="ECO:0000313" key="6">
    <source>
        <dbReference type="Proteomes" id="UP000837857"/>
    </source>
</evidence>
<feature type="non-terminal residue" evidence="5">
    <location>
        <position position="270"/>
    </location>
</feature>
<feature type="chain" id="PRO_5045587647" description="Ig-like domain-containing protein" evidence="3">
    <location>
        <begin position="20"/>
        <end position="270"/>
    </location>
</feature>
<feature type="domain" description="Ig-like" evidence="4">
    <location>
        <begin position="64"/>
        <end position="145"/>
    </location>
</feature>
<keyword evidence="6" id="KW-1185">Reference proteome</keyword>
<keyword evidence="1" id="KW-0393">Immunoglobulin domain</keyword>
<evidence type="ECO:0000313" key="5">
    <source>
        <dbReference type="EMBL" id="CAH2061741.1"/>
    </source>
</evidence>
<gene>
    <name evidence="5" type="ORF">IPOD504_LOCUS11415</name>
</gene>
<reference evidence="5" key="1">
    <citation type="submission" date="2022-03" db="EMBL/GenBank/DDBJ databases">
        <authorList>
            <person name="Martin H S."/>
        </authorList>
    </citation>
    <scope>NUCLEOTIDE SEQUENCE</scope>
</reference>
<feature type="region of interest" description="Disordered" evidence="2">
    <location>
        <begin position="189"/>
        <end position="212"/>
    </location>
</feature>
<dbReference type="SMART" id="SM00408">
    <property type="entry name" value="IGc2"/>
    <property type="match status" value="2"/>
</dbReference>
<feature type="signal peptide" evidence="3">
    <location>
        <begin position="1"/>
        <end position="19"/>
    </location>
</feature>
<dbReference type="SUPFAM" id="SSF48726">
    <property type="entry name" value="Immunoglobulin"/>
    <property type="match status" value="2"/>
</dbReference>
<dbReference type="EMBL" id="OW152840">
    <property type="protein sequence ID" value="CAH2061741.1"/>
    <property type="molecule type" value="Genomic_DNA"/>
</dbReference>
<name>A0ABN8IQL9_9NEOP</name>
<dbReference type="InterPro" id="IPR003598">
    <property type="entry name" value="Ig_sub2"/>
</dbReference>
<accession>A0ABN8IQL9</accession>
<sequence>MFHLVLLFAAAALLGGGRSSNVNRHMKLLEMDNNIELNVQSRQALRKFLTLTRKPSPLTLHPAGAPLELTCEALGAPAPSVHWFKNDAPVYEYDTESNEIIDTNPTSLARVSSTLLVPRVEGRAEYSCLVAAGSITVKASTVVYSTGEVPEPSERSKLVPLAPRILVSYKIFVDWIGSSVVLPCRAKGHPRPKVSWRDNAGRPATRDPRNEGTAREFRGLTKLDRGTVLRSGELVITSLRWSDMGEFVCQAANMFGSQLARTFVYPAKAE</sequence>
<dbReference type="SMART" id="SM00409">
    <property type="entry name" value="IG"/>
    <property type="match status" value="2"/>
</dbReference>
<evidence type="ECO:0000256" key="1">
    <source>
        <dbReference type="ARBA" id="ARBA00023319"/>
    </source>
</evidence>
<dbReference type="PANTHER" id="PTHR10075">
    <property type="entry name" value="BASIGIN RELATED"/>
    <property type="match status" value="1"/>
</dbReference>